<dbReference type="SUPFAM" id="SSF100939">
    <property type="entry name" value="SPOC domain-like"/>
    <property type="match status" value="1"/>
</dbReference>
<feature type="compositionally biased region" description="Low complexity" evidence="7">
    <location>
        <begin position="54"/>
        <end position="64"/>
    </location>
</feature>
<feature type="compositionally biased region" description="Basic and acidic residues" evidence="7">
    <location>
        <begin position="209"/>
        <end position="256"/>
    </location>
</feature>
<dbReference type="SMART" id="SM00360">
    <property type="entry name" value="RRM"/>
    <property type="match status" value="3"/>
</dbReference>
<feature type="compositionally biased region" description="Low complexity" evidence="7">
    <location>
        <begin position="183"/>
        <end position="193"/>
    </location>
</feature>
<dbReference type="GO" id="GO:0005634">
    <property type="term" value="C:nucleus"/>
    <property type="evidence" value="ECO:0007669"/>
    <property type="project" value="UniProtKB-SubCell"/>
</dbReference>
<dbReference type="PROSITE" id="PS50917">
    <property type="entry name" value="SPOC"/>
    <property type="match status" value="1"/>
</dbReference>
<accession>A0A6F9DR69</accession>
<dbReference type="InterPro" id="IPR014886">
    <property type="entry name" value="La_xRRM"/>
</dbReference>
<dbReference type="InterPro" id="IPR035979">
    <property type="entry name" value="RBD_domain_sf"/>
</dbReference>
<feature type="domain" description="RRM" evidence="8">
    <location>
        <begin position="417"/>
        <end position="491"/>
    </location>
</feature>
<evidence type="ECO:0000256" key="5">
    <source>
        <dbReference type="ARBA" id="ARBA00023242"/>
    </source>
</evidence>
<evidence type="ECO:0000256" key="7">
    <source>
        <dbReference type="SAM" id="MobiDB-lite"/>
    </source>
</evidence>
<reference evidence="10" key="1">
    <citation type="submission" date="2020-04" db="EMBL/GenBank/DDBJ databases">
        <authorList>
            <person name="Neveu A P."/>
        </authorList>
    </citation>
    <scope>NUCLEOTIDE SEQUENCE</scope>
    <source>
        <tissue evidence="10">Whole embryo</tissue>
    </source>
</reference>
<evidence type="ECO:0000259" key="9">
    <source>
        <dbReference type="PROSITE" id="PS50917"/>
    </source>
</evidence>
<feature type="domain" description="SPOC" evidence="9">
    <location>
        <begin position="608"/>
        <end position="800"/>
    </location>
</feature>
<evidence type="ECO:0000259" key="8">
    <source>
        <dbReference type="PROSITE" id="PS50102"/>
    </source>
</evidence>
<keyword evidence="3" id="KW-0597">Phosphoprotein</keyword>
<feature type="compositionally biased region" description="Basic residues" evidence="7">
    <location>
        <begin position="12"/>
        <end position="24"/>
    </location>
</feature>
<evidence type="ECO:0000256" key="2">
    <source>
        <dbReference type="ARBA" id="ARBA00005387"/>
    </source>
</evidence>
<evidence type="ECO:0000256" key="3">
    <source>
        <dbReference type="ARBA" id="ARBA00022553"/>
    </source>
</evidence>
<organism evidence="10">
    <name type="scientific">Phallusia mammillata</name>
    <dbReference type="NCBI Taxonomy" id="59560"/>
    <lineage>
        <taxon>Eukaryota</taxon>
        <taxon>Metazoa</taxon>
        <taxon>Chordata</taxon>
        <taxon>Tunicata</taxon>
        <taxon>Ascidiacea</taxon>
        <taxon>Phlebobranchia</taxon>
        <taxon>Ascidiidae</taxon>
        <taxon>Phallusia</taxon>
    </lineage>
</organism>
<dbReference type="Pfam" id="PF08777">
    <property type="entry name" value="RRM_3"/>
    <property type="match status" value="1"/>
</dbReference>
<evidence type="ECO:0000256" key="1">
    <source>
        <dbReference type="ARBA" id="ARBA00004123"/>
    </source>
</evidence>
<dbReference type="PANTHER" id="PTHR23189">
    <property type="entry name" value="RNA RECOGNITION MOTIF-CONTAINING"/>
    <property type="match status" value="1"/>
</dbReference>
<dbReference type="SUPFAM" id="SSF54928">
    <property type="entry name" value="RNA-binding domain, RBD"/>
    <property type="match status" value="2"/>
</dbReference>
<comment type="similarity">
    <text evidence="2">Belongs to the RRM Spen family.</text>
</comment>
<feature type="domain" description="RRM" evidence="8">
    <location>
        <begin position="337"/>
        <end position="413"/>
    </location>
</feature>
<dbReference type="Gene3D" id="2.40.290.10">
    <property type="match status" value="1"/>
</dbReference>
<evidence type="ECO:0000256" key="4">
    <source>
        <dbReference type="ARBA" id="ARBA00022884"/>
    </source>
</evidence>
<dbReference type="PROSITE" id="PS50102">
    <property type="entry name" value="RRM"/>
    <property type="match status" value="2"/>
</dbReference>
<feature type="compositionally biased region" description="Basic and acidic residues" evidence="7">
    <location>
        <begin position="25"/>
        <end position="44"/>
    </location>
</feature>
<dbReference type="InterPro" id="IPR012677">
    <property type="entry name" value="Nucleotide-bd_a/b_plait_sf"/>
</dbReference>
<dbReference type="CDD" id="cd12310">
    <property type="entry name" value="RRM3_Spen"/>
    <property type="match status" value="1"/>
</dbReference>
<gene>
    <name evidence="10" type="primary">Rbm15</name>
</gene>
<comment type="subcellular location">
    <subcellularLocation>
        <location evidence="1">Nucleus</location>
    </subcellularLocation>
</comment>
<dbReference type="AlphaFoldDB" id="A0A6F9DR69"/>
<feature type="compositionally biased region" description="Basic and acidic residues" evidence="7">
    <location>
        <begin position="1"/>
        <end position="11"/>
    </location>
</feature>
<dbReference type="EMBL" id="LR789604">
    <property type="protein sequence ID" value="CAB3265466.1"/>
    <property type="molecule type" value="mRNA"/>
</dbReference>
<feature type="compositionally biased region" description="Basic and acidic residues" evidence="7">
    <location>
        <begin position="512"/>
        <end position="524"/>
    </location>
</feature>
<feature type="region of interest" description="Disordered" evidence="7">
    <location>
        <begin position="1"/>
        <end position="68"/>
    </location>
</feature>
<feature type="region of interest" description="Disordered" evidence="7">
    <location>
        <begin position="160"/>
        <end position="323"/>
    </location>
</feature>
<protein>
    <submittedName>
        <fullName evidence="10">Putative RNA-binding protein 15</fullName>
    </submittedName>
</protein>
<keyword evidence="5" id="KW-0539">Nucleus</keyword>
<feature type="compositionally biased region" description="Low complexity" evidence="7">
    <location>
        <begin position="279"/>
        <end position="291"/>
    </location>
</feature>
<dbReference type="GO" id="GO:0003723">
    <property type="term" value="F:RNA binding"/>
    <property type="evidence" value="ECO:0007669"/>
    <property type="project" value="UniProtKB-UniRule"/>
</dbReference>
<dbReference type="InterPro" id="IPR010912">
    <property type="entry name" value="SPOC_met"/>
</dbReference>
<dbReference type="InterPro" id="IPR012921">
    <property type="entry name" value="SPOC_C"/>
</dbReference>
<evidence type="ECO:0000313" key="10">
    <source>
        <dbReference type="EMBL" id="CAB3265466.1"/>
    </source>
</evidence>
<name>A0A6F9DR69_9ASCI</name>
<dbReference type="Pfam" id="PF00076">
    <property type="entry name" value="RRM_1"/>
    <property type="match status" value="2"/>
</dbReference>
<proteinExistence type="evidence at transcript level"/>
<dbReference type="InterPro" id="IPR000504">
    <property type="entry name" value="RRM_dom"/>
</dbReference>
<dbReference type="CDD" id="cd21544">
    <property type="entry name" value="SPOC_RBM15-like"/>
    <property type="match status" value="1"/>
</dbReference>
<feature type="compositionally biased region" description="Basic and acidic residues" evidence="7">
    <location>
        <begin position="536"/>
        <end position="582"/>
    </location>
</feature>
<dbReference type="InterPro" id="IPR016194">
    <property type="entry name" value="SPOC-like_C_dom_sf"/>
</dbReference>
<dbReference type="Gene3D" id="3.30.70.330">
    <property type="match status" value="3"/>
</dbReference>
<sequence>MKRQGDRDSPSRMKRPRGRSPNRRSYRDNSPDFRDTRYSRDARRNIIQNRHRSPVVSPRYSPPVESARSRRAIRDQDEYYTTLLVRNFSSQLARDDIEYSLFDEFRKFGEVSVKVERDYNGDRVAYATFRNPDDARECKNAKGHLVMHDRRLTIETVLENEGRREHISPNYRSPPARETLVHSPRGISPFGGRSPRRRSPKSNYRSRVSNRDRVPNREKVISKDKYSPTDRYPPSRDRSSSIERRDRYYKQRDSPRYARNRSFSRSPYRSPDRVNFEQPSTSSKHSPSVSPNRKDSANGEDDPDMSHGGGIQDPSFFSGSTFMDKPIPPEDDPFATRTLFIGNLEPDVTASDIRRTFEIYGKIDDVDVKRAARGLGSYCFVRFENLDQAYKAKISFNGKPVLKNVVRIGYGKVMLSSKIWVGGLGKWTSLKDLEREFDRFGSIRRIDYHRGDTNAAILFESIDAAQAACTQMRGFLMPGAETRLRMDFLDPEPGMPGYDSYLEWGRHDVKGHDLNDTRDRHKGSDYQNKSRYRGRNVFEGDRKYKSDRRSDKRSPSPRDYRSPRSRDNKYNSTSKSRDDKSKTAALPDTAMTEMQFKHFHAKSCYTLHDLCQCFDPPCWQGGFVLKKVAFPVLFFLLDGDMGVFNRTTADPNSPTGRQTMFYLTQRLKLNEERVAEVSRRMKSVDASQTCIIVAVPGVPENLNVSGTLSGPTPTQHKPLRGLVKYFKEKEAAGIISVPLITLETPKDSEKLQSKDKEVSGMLHAFPPGAFSTAQLLKIGPSLQPQFFADDYMVIVLIKGSRSQLV</sequence>
<dbReference type="Pfam" id="PF07744">
    <property type="entry name" value="SPOC"/>
    <property type="match status" value="1"/>
</dbReference>
<evidence type="ECO:0000256" key="6">
    <source>
        <dbReference type="PROSITE-ProRule" id="PRU00176"/>
    </source>
</evidence>
<keyword evidence="4 6" id="KW-0694">RNA-binding</keyword>
<feature type="region of interest" description="Disordered" evidence="7">
    <location>
        <begin position="512"/>
        <end position="583"/>
    </location>
</feature>